<evidence type="ECO:0000256" key="1">
    <source>
        <dbReference type="SAM" id="Phobius"/>
    </source>
</evidence>
<evidence type="ECO:0000313" key="2">
    <source>
        <dbReference type="EMBL" id="KAJ7636239.1"/>
    </source>
</evidence>
<evidence type="ECO:0000313" key="3">
    <source>
        <dbReference type="Proteomes" id="UP001221142"/>
    </source>
</evidence>
<reference evidence="2" key="1">
    <citation type="submission" date="2023-03" db="EMBL/GenBank/DDBJ databases">
        <title>Massive genome expansion in bonnet fungi (Mycena s.s.) driven by repeated elements and novel gene families across ecological guilds.</title>
        <authorList>
            <consortium name="Lawrence Berkeley National Laboratory"/>
            <person name="Harder C.B."/>
            <person name="Miyauchi S."/>
            <person name="Viragh M."/>
            <person name="Kuo A."/>
            <person name="Thoen E."/>
            <person name="Andreopoulos B."/>
            <person name="Lu D."/>
            <person name="Skrede I."/>
            <person name="Drula E."/>
            <person name="Henrissat B."/>
            <person name="Morin E."/>
            <person name="Kohler A."/>
            <person name="Barry K."/>
            <person name="LaButti K."/>
            <person name="Morin E."/>
            <person name="Salamov A."/>
            <person name="Lipzen A."/>
            <person name="Mereny Z."/>
            <person name="Hegedus B."/>
            <person name="Baldrian P."/>
            <person name="Stursova M."/>
            <person name="Weitz H."/>
            <person name="Taylor A."/>
            <person name="Grigoriev I.V."/>
            <person name="Nagy L.G."/>
            <person name="Martin F."/>
            <person name="Kauserud H."/>
        </authorList>
    </citation>
    <scope>NUCLEOTIDE SEQUENCE</scope>
    <source>
        <strain evidence="2">9284</strain>
    </source>
</reference>
<keyword evidence="3" id="KW-1185">Reference proteome</keyword>
<proteinExistence type="predicted"/>
<organism evidence="2 3">
    <name type="scientific">Roridomyces roridus</name>
    <dbReference type="NCBI Taxonomy" id="1738132"/>
    <lineage>
        <taxon>Eukaryota</taxon>
        <taxon>Fungi</taxon>
        <taxon>Dikarya</taxon>
        <taxon>Basidiomycota</taxon>
        <taxon>Agaricomycotina</taxon>
        <taxon>Agaricomycetes</taxon>
        <taxon>Agaricomycetidae</taxon>
        <taxon>Agaricales</taxon>
        <taxon>Marasmiineae</taxon>
        <taxon>Mycenaceae</taxon>
        <taxon>Roridomyces</taxon>
    </lineage>
</organism>
<gene>
    <name evidence="2" type="ORF">FB45DRAFT_444454</name>
</gene>
<dbReference type="AlphaFoldDB" id="A0AAD7FSR3"/>
<keyword evidence="1" id="KW-1133">Transmembrane helix</keyword>
<name>A0AAD7FSR3_9AGAR</name>
<comment type="caution">
    <text evidence="2">The sequence shown here is derived from an EMBL/GenBank/DDBJ whole genome shotgun (WGS) entry which is preliminary data.</text>
</comment>
<dbReference type="EMBL" id="JARKIF010000006">
    <property type="protein sequence ID" value="KAJ7636239.1"/>
    <property type="molecule type" value="Genomic_DNA"/>
</dbReference>
<sequence>MQCGEANGGWGTVSNVTVSVPNDLGGVYITLQQGDFSVELLPTLPLLPNSHLFGVLTWTERRVIQAMWWGHTQSWLVYTPTITGLQQNVSAAAIQSNTSQLTLVQLITRPIQLLQDTSVASPLSGISTFGGFWTFVNGTFALFFGANIIYFAFGRRPLSALGVVPIFQRRALVQQWHKDFPALHSEGGFPGSEEAGIVAFMRERLVDLGERPPEVAVHSIETSDTASEIEKGFEETTLIGLGTKDSGSR</sequence>
<dbReference type="Proteomes" id="UP001221142">
    <property type="component" value="Unassembled WGS sequence"/>
</dbReference>
<feature type="transmembrane region" description="Helical" evidence="1">
    <location>
        <begin position="132"/>
        <end position="153"/>
    </location>
</feature>
<accession>A0AAD7FSR3</accession>
<keyword evidence="1" id="KW-0472">Membrane</keyword>
<protein>
    <submittedName>
        <fullName evidence="2">Uncharacterized protein</fullName>
    </submittedName>
</protein>
<keyword evidence="1" id="KW-0812">Transmembrane</keyword>